<evidence type="ECO:0000259" key="2">
    <source>
        <dbReference type="Pfam" id="PF21957"/>
    </source>
</evidence>
<reference evidence="3 4" key="1">
    <citation type="submission" date="2019-03" db="EMBL/GenBank/DDBJ databases">
        <title>Porphyromonas levii Isolated from the Uterus of Dairy Cows.</title>
        <authorList>
            <person name="Francis A.M."/>
        </authorList>
    </citation>
    <scope>NUCLEOTIDE SEQUENCE [LARGE SCALE GENOMIC DNA]</scope>
    <source>
        <strain evidence="3 4">AF5678</strain>
    </source>
</reference>
<comment type="caution">
    <text evidence="3">The sequence shown here is derived from an EMBL/GenBank/DDBJ whole genome shotgun (WGS) entry which is preliminary data.</text>
</comment>
<sequence>MSDYRFMLEPYKGSNTRHTCPACERPKCFARYIDTEGKIQFPNHVGRCDHEHSCSYHYTPKEYFADNPEEKKELFNSDSYHLIKSTKVIMPPSYIDQYLMEQSLQSYEQNNLYIFLAHQLGTERAMNLMRLYHIGTSKHWDGATIFWQIDTHNQIRTGKVMLYNPKTGNRVKTPFNHVTWVHSLLRIPHFNLRQCFFGEHLLSKEKQKPIAIVESEKTALIASFYLPQYLWIATGGKNGCFRADTLTPLMKRQIVLFPDLGATDYWQEKMTMMRKIGFEVRLFDYLEKTASAKDLKAGYDIADYLLQIEPKIEPLNNLTLTKEVENLYQKGGKESLEAKPTPRKRGFKL</sequence>
<dbReference type="InterPro" id="IPR047731">
    <property type="entry name" value="Zinc_ribbon_put"/>
</dbReference>
<feature type="domain" description="Zinc beta-ribbon finger putative" evidence="2">
    <location>
        <begin position="4"/>
        <end position="69"/>
    </location>
</feature>
<evidence type="ECO:0000313" key="4">
    <source>
        <dbReference type="Proteomes" id="UP000297225"/>
    </source>
</evidence>
<proteinExistence type="predicted"/>
<dbReference type="OrthoDB" id="1068350at2"/>
<dbReference type="Pfam" id="PF19898">
    <property type="entry name" value="DUF6371"/>
    <property type="match status" value="1"/>
</dbReference>
<gene>
    <name evidence="3" type="ORF">E4P47_07930</name>
</gene>
<dbReference type="STRING" id="1122973.GCA_000379925_00750"/>
<feature type="domain" description="DUF6371" evidence="1">
    <location>
        <begin position="110"/>
        <end position="260"/>
    </location>
</feature>
<evidence type="ECO:0000259" key="1">
    <source>
        <dbReference type="Pfam" id="PF19898"/>
    </source>
</evidence>
<keyword evidence="4" id="KW-1185">Reference proteome</keyword>
<dbReference type="EMBL" id="SPNC01000137">
    <property type="protein sequence ID" value="TFH94339.1"/>
    <property type="molecule type" value="Genomic_DNA"/>
</dbReference>
<dbReference type="InterPro" id="IPR045951">
    <property type="entry name" value="DUF6371"/>
</dbReference>
<dbReference type="AlphaFoldDB" id="A0A4Y8WN76"/>
<evidence type="ECO:0008006" key="5">
    <source>
        <dbReference type="Google" id="ProtNLM"/>
    </source>
</evidence>
<evidence type="ECO:0000313" key="3">
    <source>
        <dbReference type="EMBL" id="TFH94339.1"/>
    </source>
</evidence>
<organism evidence="3 4">
    <name type="scientific">Porphyromonas levii</name>
    <dbReference type="NCBI Taxonomy" id="28114"/>
    <lineage>
        <taxon>Bacteria</taxon>
        <taxon>Pseudomonadati</taxon>
        <taxon>Bacteroidota</taxon>
        <taxon>Bacteroidia</taxon>
        <taxon>Bacteroidales</taxon>
        <taxon>Porphyromonadaceae</taxon>
        <taxon>Porphyromonas</taxon>
    </lineage>
</organism>
<dbReference type="Proteomes" id="UP000297225">
    <property type="component" value="Unassembled WGS sequence"/>
</dbReference>
<dbReference type="Pfam" id="PF21957">
    <property type="entry name" value="Zn_ribbon_16"/>
    <property type="match status" value="1"/>
</dbReference>
<accession>A0A4Y8WN76</accession>
<dbReference type="RefSeq" id="WP_134849952.1">
    <property type="nucleotide sequence ID" value="NZ_CP197400.1"/>
</dbReference>
<dbReference type="NCBIfam" id="NF040506">
    <property type="entry name" value="PG0870_Nterm"/>
    <property type="match status" value="1"/>
</dbReference>
<name>A0A4Y8WN76_9PORP</name>
<protein>
    <recommendedName>
        <fullName evidence="5">Toprim domain-containing protein</fullName>
    </recommendedName>
</protein>